<dbReference type="InterPro" id="IPR055411">
    <property type="entry name" value="LRR_FXL15/At3g58940/PEG3-like"/>
</dbReference>
<sequence>MDRLSALPKPILHAILARLPDKDAAKTIALSKTWRDTWFSFPNLSVCIHPLRKDNRFRKMDILIDYRLCECLTTILIGGWIQMASESGIEVLELHLPACGAEILTSLHYNLPFCVTEAKSLTKLVLGLGIRVDQEFLSHSMKFSSLKRLSLCYVRLAHEGILQNLISHCPLIEYLLVKNCYVPNDLSTEDPLVIRIDMVKSLFLNGLQKLKEVHVQGIQEVHIDSPNLENLSYCPMGVDAPFKLNFDSCTKLRCCA</sequence>
<evidence type="ECO:0000259" key="2">
    <source>
        <dbReference type="Pfam" id="PF24758"/>
    </source>
</evidence>
<gene>
    <name evidence="3" type="ORF">PIB30_012191</name>
</gene>
<dbReference type="Proteomes" id="UP001341840">
    <property type="component" value="Unassembled WGS sequence"/>
</dbReference>
<dbReference type="Pfam" id="PF00646">
    <property type="entry name" value="F-box"/>
    <property type="match status" value="1"/>
</dbReference>
<dbReference type="Gene3D" id="3.80.10.10">
    <property type="entry name" value="Ribonuclease Inhibitor"/>
    <property type="match status" value="1"/>
</dbReference>
<keyword evidence="4" id="KW-1185">Reference proteome</keyword>
<dbReference type="SUPFAM" id="SSF52047">
    <property type="entry name" value="RNI-like"/>
    <property type="match status" value="1"/>
</dbReference>
<dbReference type="InterPro" id="IPR001810">
    <property type="entry name" value="F-box_dom"/>
</dbReference>
<dbReference type="InterPro" id="IPR036047">
    <property type="entry name" value="F-box-like_dom_sf"/>
</dbReference>
<dbReference type="PANTHER" id="PTHR31639:SF42">
    <property type="entry name" value="OS02G0160200 PROTEIN"/>
    <property type="match status" value="1"/>
</dbReference>
<dbReference type="PANTHER" id="PTHR31639">
    <property type="entry name" value="F-BOX PROTEIN-LIKE"/>
    <property type="match status" value="1"/>
</dbReference>
<evidence type="ECO:0000259" key="1">
    <source>
        <dbReference type="Pfam" id="PF00646"/>
    </source>
</evidence>
<dbReference type="InterPro" id="IPR032675">
    <property type="entry name" value="LRR_dom_sf"/>
</dbReference>
<feature type="domain" description="F-box/LRR-repeat protein 15/At3g58940/PEG3-like LRR" evidence="2">
    <location>
        <begin position="79"/>
        <end position="232"/>
    </location>
</feature>
<protein>
    <recommendedName>
        <fullName evidence="5">F-box domain-containing protein</fullName>
    </recommendedName>
</protein>
<proteinExistence type="predicted"/>
<organism evidence="3 4">
    <name type="scientific">Stylosanthes scabra</name>
    <dbReference type="NCBI Taxonomy" id="79078"/>
    <lineage>
        <taxon>Eukaryota</taxon>
        <taxon>Viridiplantae</taxon>
        <taxon>Streptophyta</taxon>
        <taxon>Embryophyta</taxon>
        <taxon>Tracheophyta</taxon>
        <taxon>Spermatophyta</taxon>
        <taxon>Magnoliopsida</taxon>
        <taxon>eudicotyledons</taxon>
        <taxon>Gunneridae</taxon>
        <taxon>Pentapetalae</taxon>
        <taxon>rosids</taxon>
        <taxon>fabids</taxon>
        <taxon>Fabales</taxon>
        <taxon>Fabaceae</taxon>
        <taxon>Papilionoideae</taxon>
        <taxon>50 kb inversion clade</taxon>
        <taxon>dalbergioids sensu lato</taxon>
        <taxon>Dalbergieae</taxon>
        <taxon>Pterocarpus clade</taxon>
        <taxon>Stylosanthes</taxon>
    </lineage>
</organism>
<reference evidence="3 4" key="1">
    <citation type="journal article" date="2023" name="Plants (Basel)">
        <title>Bridging the Gap: Combining Genomics and Transcriptomics Approaches to Understand Stylosanthes scabra, an Orphan Legume from the Brazilian Caatinga.</title>
        <authorList>
            <person name="Ferreira-Neto J.R.C."/>
            <person name="da Silva M.D."/>
            <person name="Binneck E."/>
            <person name="de Melo N.F."/>
            <person name="da Silva R.H."/>
            <person name="de Melo A.L.T.M."/>
            <person name="Pandolfi V."/>
            <person name="Bustamante F.O."/>
            <person name="Brasileiro-Vidal A.C."/>
            <person name="Benko-Iseppon A.M."/>
        </authorList>
    </citation>
    <scope>NUCLEOTIDE SEQUENCE [LARGE SCALE GENOMIC DNA]</scope>
    <source>
        <tissue evidence="3">Leaves</tissue>
    </source>
</reference>
<name>A0ABU6U7Q8_9FABA</name>
<dbReference type="EMBL" id="JASCZI010120859">
    <property type="protein sequence ID" value="MED6156176.1"/>
    <property type="molecule type" value="Genomic_DNA"/>
</dbReference>
<comment type="caution">
    <text evidence="3">The sequence shown here is derived from an EMBL/GenBank/DDBJ whole genome shotgun (WGS) entry which is preliminary data.</text>
</comment>
<dbReference type="SUPFAM" id="SSF81383">
    <property type="entry name" value="F-box domain"/>
    <property type="match status" value="1"/>
</dbReference>
<feature type="domain" description="F-box" evidence="1">
    <location>
        <begin position="4"/>
        <end position="42"/>
    </location>
</feature>
<dbReference type="Pfam" id="PF24758">
    <property type="entry name" value="LRR_At5g56370"/>
    <property type="match status" value="1"/>
</dbReference>
<evidence type="ECO:0008006" key="5">
    <source>
        <dbReference type="Google" id="ProtNLM"/>
    </source>
</evidence>
<accession>A0ABU6U7Q8</accession>
<evidence type="ECO:0000313" key="3">
    <source>
        <dbReference type="EMBL" id="MED6156176.1"/>
    </source>
</evidence>
<evidence type="ECO:0000313" key="4">
    <source>
        <dbReference type="Proteomes" id="UP001341840"/>
    </source>
</evidence>